<dbReference type="RefSeq" id="WP_404675804.1">
    <property type="nucleotide sequence ID" value="NZ_JBJDOT010000020.1"/>
</dbReference>
<dbReference type="GO" id="GO:0004519">
    <property type="term" value="F:endonuclease activity"/>
    <property type="evidence" value="ECO:0007669"/>
    <property type="project" value="UniProtKB-KW"/>
</dbReference>
<keyword evidence="1" id="KW-0540">Nuclease</keyword>
<reference evidence="1 2" key="1">
    <citation type="submission" date="2024-11" db="EMBL/GenBank/DDBJ databases">
        <title>The Natural Products Discovery Center: Release of the First 8490 Sequenced Strains for Exploring Actinobacteria Biosynthetic Diversity.</title>
        <authorList>
            <person name="Kalkreuter E."/>
            <person name="Kautsar S.A."/>
            <person name="Yang D."/>
            <person name="Bader C.D."/>
            <person name="Teijaro C.N."/>
            <person name="Fluegel L."/>
            <person name="Davis C.M."/>
            <person name="Simpson J.R."/>
            <person name="Lauterbach L."/>
            <person name="Steele A.D."/>
            <person name="Gui C."/>
            <person name="Meng S."/>
            <person name="Li G."/>
            <person name="Viehrig K."/>
            <person name="Ye F."/>
            <person name="Su P."/>
            <person name="Kiefer A.F."/>
            <person name="Nichols A."/>
            <person name="Cepeda A.J."/>
            <person name="Yan W."/>
            <person name="Fan B."/>
            <person name="Jiang Y."/>
            <person name="Adhikari A."/>
            <person name="Zheng C.-J."/>
            <person name="Schuster L."/>
            <person name="Cowan T.M."/>
            <person name="Smanski M.J."/>
            <person name="Chevrette M.G."/>
            <person name="De Carvalho L.P.S."/>
            <person name="Shen B."/>
        </authorList>
    </citation>
    <scope>NUCLEOTIDE SEQUENCE [LARGE SCALE GENOMIC DNA]</scope>
    <source>
        <strain evidence="1 2">NPDC078403</strain>
    </source>
</reference>
<dbReference type="EMBL" id="JBJDOT010000020">
    <property type="protein sequence ID" value="MFK3865116.1"/>
    <property type="molecule type" value="Genomic_DNA"/>
</dbReference>
<evidence type="ECO:0000313" key="1">
    <source>
        <dbReference type="EMBL" id="MFK3865116.1"/>
    </source>
</evidence>
<name>A0ABW8L3F1_9GAMM</name>
<proteinExistence type="predicted"/>
<gene>
    <name evidence="1" type="ORF">ACI2JU_14740</name>
</gene>
<keyword evidence="1" id="KW-0378">Hydrolase</keyword>
<sequence length="399" mass="46872">MIKINEITDDNFLARYKKQVISKSLLPKFKKYFNTVDLEYKNKIEALFSEENLIELTFCGSSELCQVIDKIYKQVPSLAEFYCPEYFFVNFELNYTKSDINELDLRKPENADAINELFYETKNNLLLTLREYQATYLIKFLFTEDHRTTTAQKKKKLLDIYKIKKGTFKLSEQIAFPFWLKNFSSIFDYELMSKEFGYDITNFLGIDVCPYCNQEEIPTIAVEGAKTRPSLDHFYPKSKFPFLATTLSNLVPSGKRCNEDYKKAKSMIGFANPYHDAVKADKSLFFFKEIFSKEFGLENVEVSVNTDDNALHMNMCLFNIPLFYDQTYKSDFIDMHEQKEFLKEVGLIEKPTDIIKFPHKKIKHLVGVDLKKPSIKYRLKKYKVDSLNHIFGSQFKTDD</sequence>
<accession>A0ABW8L3F1</accession>
<keyword evidence="2" id="KW-1185">Reference proteome</keyword>
<organism evidence="1 2">
    <name type="scientific">Pseudoalteromonas rhizosphaerae</name>
    <dbReference type="NCBI Taxonomy" id="2518973"/>
    <lineage>
        <taxon>Bacteria</taxon>
        <taxon>Pseudomonadati</taxon>
        <taxon>Pseudomonadota</taxon>
        <taxon>Gammaproteobacteria</taxon>
        <taxon>Alteromonadales</taxon>
        <taxon>Pseudoalteromonadaceae</taxon>
        <taxon>Pseudoalteromonas</taxon>
    </lineage>
</organism>
<dbReference type="Gene3D" id="1.10.30.50">
    <property type="match status" value="1"/>
</dbReference>
<protein>
    <submittedName>
        <fullName evidence="1">HNH endonuclease</fullName>
    </submittedName>
</protein>
<dbReference type="Proteomes" id="UP001620262">
    <property type="component" value="Unassembled WGS sequence"/>
</dbReference>
<comment type="caution">
    <text evidence="1">The sequence shown here is derived from an EMBL/GenBank/DDBJ whole genome shotgun (WGS) entry which is preliminary data.</text>
</comment>
<keyword evidence="1" id="KW-0255">Endonuclease</keyword>
<evidence type="ECO:0000313" key="2">
    <source>
        <dbReference type="Proteomes" id="UP001620262"/>
    </source>
</evidence>